<protein>
    <submittedName>
        <fullName evidence="2">Uncharacterized protein</fullName>
    </submittedName>
</protein>
<accession>A0A816AWX3</accession>
<dbReference type="Proteomes" id="UP000663854">
    <property type="component" value="Unassembled WGS sequence"/>
</dbReference>
<name>A0A816AWX3_9BILA</name>
<dbReference type="EMBL" id="CAJNOL010005272">
    <property type="protein sequence ID" value="CAF1602517.1"/>
    <property type="molecule type" value="Genomic_DNA"/>
</dbReference>
<sequence>MNSSEQLENYLFNEQFTTTTEQTVITERSIKKKKPSKTETSTITTVTMNDDIKLLLYQYLITINSIGQTSQIILEALEQLYCSTIWE</sequence>
<dbReference type="EMBL" id="CAJNOH010003892">
    <property type="protein sequence ID" value="CAF1352243.1"/>
    <property type="molecule type" value="Genomic_DNA"/>
</dbReference>
<comment type="caution">
    <text evidence="2">The sequence shown here is derived from an EMBL/GenBank/DDBJ whole genome shotgun (WGS) entry which is preliminary data.</text>
</comment>
<reference evidence="2" key="1">
    <citation type="submission" date="2021-02" db="EMBL/GenBank/DDBJ databases">
        <authorList>
            <person name="Nowell W R."/>
        </authorList>
    </citation>
    <scope>NUCLEOTIDE SEQUENCE</scope>
</reference>
<gene>
    <name evidence="2" type="ORF">JXQ802_LOCUS48474</name>
    <name evidence="1" type="ORF">PYM288_LOCUS32454</name>
</gene>
<dbReference type="Proteomes" id="UP000663870">
    <property type="component" value="Unassembled WGS sequence"/>
</dbReference>
<evidence type="ECO:0000313" key="3">
    <source>
        <dbReference type="Proteomes" id="UP000663870"/>
    </source>
</evidence>
<dbReference type="AlphaFoldDB" id="A0A816AWX3"/>
<keyword evidence="3" id="KW-1185">Reference proteome</keyword>
<proteinExistence type="predicted"/>
<evidence type="ECO:0000313" key="1">
    <source>
        <dbReference type="EMBL" id="CAF1352243.1"/>
    </source>
</evidence>
<evidence type="ECO:0000313" key="2">
    <source>
        <dbReference type="EMBL" id="CAF1602517.1"/>
    </source>
</evidence>
<organism evidence="2 3">
    <name type="scientific">Rotaria sordida</name>
    <dbReference type="NCBI Taxonomy" id="392033"/>
    <lineage>
        <taxon>Eukaryota</taxon>
        <taxon>Metazoa</taxon>
        <taxon>Spiralia</taxon>
        <taxon>Gnathifera</taxon>
        <taxon>Rotifera</taxon>
        <taxon>Eurotatoria</taxon>
        <taxon>Bdelloidea</taxon>
        <taxon>Philodinida</taxon>
        <taxon>Philodinidae</taxon>
        <taxon>Rotaria</taxon>
    </lineage>
</organism>